<dbReference type="AlphaFoldDB" id="A0A2X3BIR2"/>
<accession>A0A2X3BIR2</accession>
<reference evidence="2 3" key="1">
    <citation type="submission" date="2018-06" db="EMBL/GenBank/DDBJ databases">
        <authorList>
            <consortium name="Pathogen Informatics"/>
            <person name="Doyle S."/>
        </authorList>
    </citation>
    <scope>NUCLEOTIDE SEQUENCE [LARGE SCALE GENOMIC DNA]</scope>
    <source>
        <strain evidence="2 3">NCTC11820</strain>
    </source>
</reference>
<dbReference type="GO" id="GO:0008685">
    <property type="term" value="F:2-C-methyl-D-erythritol 2,4-cyclodiphosphate synthase activity"/>
    <property type="evidence" value="ECO:0007669"/>
    <property type="project" value="InterPro"/>
</dbReference>
<protein>
    <submittedName>
        <fullName evidence="2">2-C-methyl-D-erythritol 2,4-cyclodiphosphate synthase</fullName>
    </submittedName>
</protein>
<sequence length="57" mass="6139">MFLRAAMRMLHETGWVVVNASVTVVGQEPRLGSHYAEAEAALGNILGSTGVFFGDHH</sequence>
<dbReference type="Proteomes" id="UP000250245">
    <property type="component" value="Unassembled WGS sequence"/>
</dbReference>
<dbReference type="GO" id="GO:0016114">
    <property type="term" value="P:terpenoid biosynthetic process"/>
    <property type="evidence" value="ECO:0007669"/>
    <property type="project" value="InterPro"/>
</dbReference>
<name>A0A2X3BIR2_9ACTO</name>
<dbReference type="Gene3D" id="3.30.1330.50">
    <property type="entry name" value="2-C-methyl-D-erythritol 2,4-cyclodiphosphate synthase"/>
    <property type="match status" value="1"/>
</dbReference>
<dbReference type="InterPro" id="IPR036571">
    <property type="entry name" value="MECDP_synthase_sf"/>
</dbReference>
<evidence type="ECO:0000313" key="3">
    <source>
        <dbReference type="Proteomes" id="UP000250245"/>
    </source>
</evidence>
<evidence type="ECO:0000313" key="2">
    <source>
        <dbReference type="EMBL" id="SQC01567.1"/>
    </source>
</evidence>
<evidence type="ECO:0000259" key="1">
    <source>
        <dbReference type="Pfam" id="PF02542"/>
    </source>
</evidence>
<dbReference type="InterPro" id="IPR003526">
    <property type="entry name" value="MECDP_synthase"/>
</dbReference>
<organism evidence="2 3">
    <name type="scientific">Mobiluncus curtisii</name>
    <dbReference type="NCBI Taxonomy" id="2051"/>
    <lineage>
        <taxon>Bacteria</taxon>
        <taxon>Bacillati</taxon>
        <taxon>Actinomycetota</taxon>
        <taxon>Actinomycetes</taxon>
        <taxon>Actinomycetales</taxon>
        <taxon>Actinomycetaceae</taxon>
        <taxon>Mobiluncus</taxon>
    </lineage>
</organism>
<gene>
    <name evidence="2" type="ORF">NCTC11820_01959</name>
</gene>
<dbReference type="EMBL" id="UASJ01000004">
    <property type="protein sequence ID" value="SQC01567.1"/>
    <property type="molecule type" value="Genomic_DNA"/>
</dbReference>
<feature type="domain" description="2-C-methyl-D-erythritol 2,4-cyclodiphosphate synthase" evidence="1">
    <location>
        <begin position="2"/>
        <end position="47"/>
    </location>
</feature>
<proteinExistence type="predicted"/>
<dbReference type="SUPFAM" id="SSF69765">
    <property type="entry name" value="IpsF-like"/>
    <property type="match status" value="1"/>
</dbReference>
<dbReference type="Pfam" id="PF02542">
    <property type="entry name" value="YgbB"/>
    <property type="match status" value="1"/>
</dbReference>